<comment type="caution">
    <text evidence="2">The sequence shown here is derived from an EMBL/GenBank/DDBJ whole genome shotgun (WGS) entry which is preliminary data.</text>
</comment>
<feature type="transmembrane region" description="Helical" evidence="1">
    <location>
        <begin position="7"/>
        <end position="25"/>
    </location>
</feature>
<feature type="transmembrane region" description="Helical" evidence="1">
    <location>
        <begin position="60"/>
        <end position="85"/>
    </location>
</feature>
<dbReference type="Pfam" id="PF10710">
    <property type="entry name" value="DUF2512"/>
    <property type="match status" value="1"/>
</dbReference>
<feature type="transmembrane region" description="Helical" evidence="1">
    <location>
        <begin position="91"/>
        <end position="109"/>
    </location>
</feature>
<dbReference type="OrthoDB" id="2111682at2"/>
<protein>
    <recommendedName>
        <fullName evidence="4">DUF2512 domain-containing protein</fullName>
    </recommendedName>
</protein>
<evidence type="ECO:0008006" key="4">
    <source>
        <dbReference type="Google" id="ProtNLM"/>
    </source>
</evidence>
<keyword evidence="1" id="KW-1133">Transmembrane helix</keyword>
<dbReference type="Proteomes" id="UP000095255">
    <property type="component" value="Unassembled WGS sequence"/>
</dbReference>
<organism evidence="2 3">
    <name type="scientific">Desulfuribacillus stibiiarsenatis</name>
    <dbReference type="NCBI Taxonomy" id="1390249"/>
    <lineage>
        <taxon>Bacteria</taxon>
        <taxon>Bacillati</taxon>
        <taxon>Bacillota</taxon>
        <taxon>Desulfuribacillia</taxon>
        <taxon>Desulfuribacillales</taxon>
        <taxon>Desulfuribacillaceae</taxon>
        <taxon>Desulfuribacillus</taxon>
    </lineage>
</organism>
<evidence type="ECO:0000256" key="1">
    <source>
        <dbReference type="SAM" id="Phobius"/>
    </source>
</evidence>
<dbReference type="AlphaFoldDB" id="A0A1E5L9S3"/>
<proteinExistence type="predicted"/>
<evidence type="ECO:0000313" key="2">
    <source>
        <dbReference type="EMBL" id="OEH86882.1"/>
    </source>
</evidence>
<keyword evidence="1" id="KW-0472">Membrane</keyword>
<keyword evidence="3" id="KW-1185">Reference proteome</keyword>
<feature type="transmembrane region" description="Helical" evidence="1">
    <location>
        <begin position="31"/>
        <end position="48"/>
    </location>
</feature>
<reference evidence="2 3" key="1">
    <citation type="submission" date="2016-09" db="EMBL/GenBank/DDBJ databases">
        <title>Desulfuribacillus arsenicus sp. nov., an obligately anaerobic, dissimilatory arsenic- and antimonate-reducing bacterium isolated from anoxic sediments.</title>
        <authorList>
            <person name="Abin C.A."/>
            <person name="Hollibaugh J.T."/>
        </authorList>
    </citation>
    <scope>NUCLEOTIDE SEQUENCE [LARGE SCALE GENOMIC DNA]</scope>
    <source>
        <strain evidence="2 3">MLFW-2</strain>
    </source>
</reference>
<sequence>MNNTAMALVVKFVLTFGAAILAFYMIDGNPIGWVFFVALIGTVANYILGDLIVLPAYGNVFAAFGDGVMAAIIAYGVAMFSTVFIVSNTSLFVFLAIVVVAELFFHMYLKRDRKVAP</sequence>
<name>A0A1E5L9S3_9FIRM</name>
<dbReference type="InterPro" id="IPR019649">
    <property type="entry name" value="DUF2512"/>
</dbReference>
<gene>
    <name evidence="2" type="ORF">BHU72_01060</name>
</gene>
<dbReference type="EMBL" id="MJAT01000001">
    <property type="protein sequence ID" value="OEH86882.1"/>
    <property type="molecule type" value="Genomic_DNA"/>
</dbReference>
<evidence type="ECO:0000313" key="3">
    <source>
        <dbReference type="Proteomes" id="UP000095255"/>
    </source>
</evidence>
<keyword evidence="1" id="KW-0812">Transmembrane</keyword>
<accession>A0A1E5L9S3</accession>
<dbReference type="RefSeq" id="WP_069700760.1">
    <property type="nucleotide sequence ID" value="NZ_MJAT01000001.1"/>
</dbReference>